<gene>
    <name evidence="5" type="ORF">MHA02_07030</name>
</gene>
<keyword evidence="6" id="KW-1185">Reference proteome</keyword>
<evidence type="ECO:0000313" key="6">
    <source>
        <dbReference type="Proteomes" id="UP000321258"/>
    </source>
</evidence>
<feature type="domain" description="Rcc01698-like C-terminal" evidence="4">
    <location>
        <begin position="1032"/>
        <end position="1132"/>
    </location>
</feature>
<protein>
    <submittedName>
        <fullName evidence="5">Uncharacterized protein</fullName>
    </submittedName>
</protein>
<dbReference type="Pfam" id="PF23666">
    <property type="entry name" value="Rcc01698_C"/>
    <property type="match status" value="1"/>
</dbReference>
<dbReference type="EMBL" id="BJZT01000006">
    <property type="protein sequence ID" value="GEO98315.1"/>
    <property type="molecule type" value="Genomic_DNA"/>
</dbReference>
<name>A0A512IKW5_9HYPH</name>
<dbReference type="InterPro" id="IPR032876">
    <property type="entry name" value="J_dom"/>
</dbReference>
<dbReference type="RefSeq" id="WP_147076599.1">
    <property type="nucleotide sequence ID" value="NZ_BJZT01000006.1"/>
</dbReference>
<dbReference type="InterPro" id="IPR056490">
    <property type="entry name" value="Rcc01698_C"/>
</dbReference>
<reference evidence="5 6" key="1">
    <citation type="submission" date="2019-07" db="EMBL/GenBank/DDBJ databases">
        <title>Whole genome shotgun sequence of Methylobacterium haplocladii NBRC 107714.</title>
        <authorList>
            <person name="Hosoyama A."/>
            <person name="Uohara A."/>
            <person name="Ohji S."/>
            <person name="Ichikawa N."/>
        </authorList>
    </citation>
    <scope>NUCLEOTIDE SEQUENCE [LARGE SCALE GENOMIC DNA]</scope>
    <source>
        <strain evidence="5 6">NBRC 107714</strain>
    </source>
</reference>
<accession>A0A512IKW5</accession>
<sequence length="1293" mass="135894">MATLILETVGGAVGSAVGGPIGSVVGRALGAAGGSALDGALFGGTSPRFVEGPRLTDVAGLTSTEGEPIPRVYGRARIGGTLIWATRPLEVANTMVERSSSGSKGGGGQKTVRTAYSYYANLAVGLCAGEIAFVRRIWADGAEIDLTKLTLRVHTGRADQEPDPLIVAKEATGNAPAYRGLAYVVFERLALAEFGNRIPQFAFEVIRPVGGIASKIRAVCLIPGSTEFGLDPVPVSEDAGLGTTRPANRFQLQGAGDVLASLDALQALCPNLAKVSVVVAWFGSDLRAGQCTVAPRVDNAAKVTTGDVWSVAGLTRANAGVVSMRDGSPAYGGTPSDAGLLRLVAELRRRGLGVVLYPFLMMDVPAGNALPDPRRPGQTQPAYPWRGRITCDPAPGVVGSPDGTAAAASQVASLFTREEGLRRFVLHYASLLAGKELAGFVLGSEFLGLTRVRGAGGTYPAVEALRSLAHEVRAVLANGEKLVYAADWTEYGAHVRDGGATIRFPLDALFADAAIDAVGIDYYPPLSDWRDGDTHADAAFSPTIHDRAYLKSCLGAGEAFDWYYANEADRAAQVRMPITDGAYDKPWIYRPKDLVAWWSNRHVERDGGIETVATAWAPGSKPIWLTEIGIPASDRATNGPNVFPDPKSAENALPPFSRGGRDELIQARGLEAILARFDPALAGFEPAHNPVWPGTGLRMVDPASVFIWCWDARPFPAFPDFGTVWSDAGNWALGHWITGRVEGQELDRLLAAILSDFGIAAPLAIEADGVLDGFVIDRPLAARGVLEPLCQLFGLDVSATAGRLRISGPQKAAPVALAEADLVVPRDGSVPLSLVRAEESALPRTLEIGFSDGESEAYRRATAAALRPAGARRRESRIETAVVTRRGYAQGLAEAALDVALAARDTGSFAISPRRIDLEPGDRVILPDGSLHRILRIGDGPAGRRIETGGVPVVTDEGAGPAASDARRYRSPPALPGPVFALALDLPVTRGDPVPLQYLAVAADPWPGAVAVWRSAGAGTALAVQRIVDHPACLGRTLSLLPPGPVWRFDRAATLDVTLRHAEGLASVEETTALAGANLFAIVGAGGVVEILSAAGAELIGEGTYRLRNLLRGLAGSEAAASRTVPAGAPIVRLDDGAVVPLVERLDDAGRAFAYRVGPADRDPADPTAIGFTASAGLGAFMPLRPVHLRARRESGGVRFSWVRRARRDADAWEAAEIPFDETSEVYVLDILRNDGSLARSLNATQPSALYAAADETADFGGPQTAIEAAVAQVGTLAGRSPATRARLPVRRA</sequence>
<evidence type="ECO:0000259" key="2">
    <source>
        <dbReference type="Pfam" id="PF13547"/>
    </source>
</evidence>
<proteinExistence type="predicted"/>
<dbReference type="Pfam" id="PF13550">
    <property type="entry name" value="Phage-tail_3"/>
    <property type="match status" value="1"/>
</dbReference>
<dbReference type="Gene3D" id="3.20.20.80">
    <property type="entry name" value="Glycosidases"/>
    <property type="match status" value="1"/>
</dbReference>
<comment type="caution">
    <text evidence="5">The sequence shown here is derived from an EMBL/GenBank/DDBJ whole genome shotgun (WGS) entry which is preliminary data.</text>
</comment>
<dbReference type="InterPro" id="IPR017853">
    <property type="entry name" value="GH"/>
</dbReference>
<dbReference type="InterPro" id="IPR025195">
    <property type="entry name" value="GTA_TIM_dom"/>
</dbReference>
<evidence type="ECO:0000313" key="5">
    <source>
        <dbReference type="EMBL" id="GEO98315.1"/>
    </source>
</evidence>
<evidence type="ECO:0000259" key="3">
    <source>
        <dbReference type="Pfam" id="PF13550"/>
    </source>
</evidence>
<dbReference type="SUPFAM" id="SSF51445">
    <property type="entry name" value="(Trans)glycosidases"/>
    <property type="match status" value="1"/>
</dbReference>
<feature type="domain" description="Tip attachment protein J" evidence="3">
    <location>
        <begin position="778"/>
        <end position="937"/>
    </location>
</feature>
<dbReference type="Proteomes" id="UP000321258">
    <property type="component" value="Unassembled WGS sequence"/>
</dbReference>
<evidence type="ECO:0000259" key="4">
    <source>
        <dbReference type="Pfam" id="PF23666"/>
    </source>
</evidence>
<dbReference type="Pfam" id="PF13547">
    <property type="entry name" value="GTA_TIM"/>
    <property type="match status" value="1"/>
</dbReference>
<evidence type="ECO:0000256" key="1">
    <source>
        <dbReference type="SAM" id="MobiDB-lite"/>
    </source>
</evidence>
<dbReference type="CDD" id="cd19607">
    <property type="entry name" value="GTA_TIM-barrel-like"/>
    <property type="match status" value="1"/>
</dbReference>
<feature type="domain" description="GTA TIM-barrel-like" evidence="2">
    <location>
        <begin position="421"/>
        <end position="719"/>
    </location>
</feature>
<dbReference type="OrthoDB" id="8445115at2"/>
<organism evidence="5 6">
    <name type="scientific">Methylobacterium haplocladii</name>
    <dbReference type="NCBI Taxonomy" id="1176176"/>
    <lineage>
        <taxon>Bacteria</taxon>
        <taxon>Pseudomonadati</taxon>
        <taxon>Pseudomonadota</taxon>
        <taxon>Alphaproteobacteria</taxon>
        <taxon>Hyphomicrobiales</taxon>
        <taxon>Methylobacteriaceae</taxon>
        <taxon>Methylobacterium</taxon>
    </lineage>
</organism>
<feature type="region of interest" description="Disordered" evidence="1">
    <location>
        <begin position="948"/>
        <end position="968"/>
    </location>
</feature>